<dbReference type="Pfam" id="PF02518">
    <property type="entry name" value="HATPase_c"/>
    <property type="match status" value="1"/>
</dbReference>
<dbReference type="Proteomes" id="UP000198417">
    <property type="component" value="Unassembled WGS sequence"/>
</dbReference>
<dbReference type="SMART" id="SM00387">
    <property type="entry name" value="HATPase_c"/>
    <property type="match status" value="1"/>
</dbReference>
<dbReference type="InterPro" id="IPR003661">
    <property type="entry name" value="HisK_dim/P_dom"/>
</dbReference>
<organism evidence="11 12">
    <name type="scientific">Puniceibacterium sediminis</name>
    <dbReference type="NCBI Taxonomy" id="1608407"/>
    <lineage>
        <taxon>Bacteria</taxon>
        <taxon>Pseudomonadati</taxon>
        <taxon>Pseudomonadota</taxon>
        <taxon>Alphaproteobacteria</taxon>
        <taxon>Rhodobacterales</taxon>
        <taxon>Paracoccaceae</taxon>
        <taxon>Puniceibacterium</taxon>
    </lineage>
</organism>
<dbReference type="InterPro" id="IPR036097">
    <property type="entry name" value="HisK_dim/P_sf"/>
</dbReference>
<dbReference type="GO" id="GO:0000155">
    <property type="term" value="F:phosphorelay sensor kinase activity"/>
    <property type="evidence" value="ECO:0007669"/>
    <property type="project" value="InterPro"/>
</dbReference>
<gene>
    <name evidence="11" type="ORF">SAMN06265370_11642</name>
</gene>
<evidence type="ECO:0000256" key="8">
    <source>
        <dbReference type="SAM" id="Phobius"/>
    </source>
</evidence>
<keyword evidence="8" id="KW-0812">Transmembrane</keyword>
<feature type="transmembrane region" description="Helical" evidence="8">
    <location>
        <begin position="47"/>
        <end position="69"/>
    </location>
</feature>
<dbReference type="PROSITE" id="PS50885">
    <property type="entry name" value="HAMP"/>
    <property type="match status" value="1"/>
</dbReference>
<keyword evidence="12" id="KW-1185">Reference proteome</keyword>
<dbReference type="InterPro" id="IPR036890">
    <property type="entry name" value="HATPase_C_sf"/>
</dbReference>
<name>A0A238YFC8_9RHOB</name>
<feature type="domain" description="Histidine kinase" evidence="9">
    <location>
        <begin position="343"/>
        <end position="566"/>
    </location>
</feature>
<dbReference type="CDD" id="cd00075">
    <property type="entry name" value="HATPase"/>
    <property type="match status" value="1"/>
</dbReference>
<keyword evidence="5" id="KW-0808">Transferase</keyword>
<dbReference type="InterPro" id="IPR003594">
    <property type="entry name" value="HATPase_dom"/>
</dbReference>
<dbReference type="EMBL" id="FZNN01000016">
    <property type="protein sequence ID" value="SNR69069.1"/>
    <property type="molecule type" value="Genomic_DNA"/>
</dbReference>
<evidence type="ECO:0000259" key="10">
    <source>
        <dbReference type="PROSITE" id="PS50885"/>
    </source>
</evidence>
<evidence type="ECO:0000256" key="1">
    <source>
        <dbReference type="ARBA" id="ARBA00000085"/>
    </source>
</evidence>
<dbReference type="CDD" id="cd06225">
    <property type="entry name" value="HAMP"/>
    <property type="match status" value="1"/>
</dbReference>
<dbReference type="SMART" id="SM00304">
    <property type="entry name" value="HAMP"/>
    <property type="match status" value="1"/>
</dbReference>
<dbReference type="AlphaFoldDB" id="A0A238YFC8"/>
<dbReference type="EC" id="2.7.13.3" evidence="3"/>
<keyword evidence="6" id="KW-0418">Kinase</keyword>
<dbReference type="InterPro" id="IPR005467">
    <property type="entry name" value="His_kinase_dom"/>
</dbReference>
<comment type="catalytic activity">
    <reaction evidence="1">
        <text>ATP + protein L-histidine = ADP + protein N-phospho-L-histidine.</text>
        <dbReference type="EC" id="2.7.13.3"/>
    </reaction>
</comment>
<evidence type="ECO:0000313" key="12">
    <source>
        <dbReference type="Proteomes" id="UP000198417"/>
    </source>
</evidence>
<feature type="transmembrane region" description="Helical" evidence="8">
    <location>
        <begin position="227"/>
        <end position="249"/>
    </location>
</feature>
<dbReference type="Pfam" id="PF00512">
    <property type="entry name" value="HisKA"/>
    <property type="match status" value="1"/>
</dbReference>
<comment type="subcellular location">
    <subcellularLocation>
        <location evidence="2">Membrane</location>
    </subcellularLocation>
</comment>
<dbReference type="CDD" id="cd00082">
    <property type="entry name" value="HisKA"/>
    <property type="match status" value="1"/>
</dbReference>
<evidence type="ECO:0000256" key="4">
    <source>
        <dbReference type="ARBA" id="ARBA00022553"/>
    </source>
</evidence>
<keyword evidence="4" id="KW-0597">Phosphoprotein</keyword>
<reference evidence="11 12" key="1">
    <citation type="submission" date="2017-06" db="EMBL/GenBank/DDBJ databases">
        <authorList>
            <person name="Kim H.J."/>
            <person name="Triplett B.A."/>
        </authorList>
    </citation>
    <scope>NUCLEOTIDE SEQUENCE [LARGE SCALE GENOMIC DNA]</scope>
    <source>
        <strain evidence="11 12">DSM 29052</strain>
    </source>
</reference>
<evidence type="ECO:0000256" key="3">
    <source>
        <dbReference type="ARBA" id="ARBA00012438"/>
    </source>
</evidence>
<dbReference type="SUPFAM" id="SSF47384">
    <property type="entry name" value="Homodimeric domain of signal transducing histidine kinase"/>
    <property type="match status" value="1"/>
</dbReference>
<proteinExistence type="predicted"/>
<evidence type="ECO:0000256" key="6">
    <source>
        <dbReference type="ARBA" id="ARBA00022777"/>
    </source>
</evidence>
<dbReference type="PROSITE" id="PS50109">
    <property type="entry name" value="HIS_KIN"/>
    <property type="match status" value="1"/>
</dbReference>
<dbReference type="GO" id="GO:0016020">
    <property type="term" value="C:membrane"/>
    <property type="evidence" value="ECO:0007669"/>
    <property type="project" value="UniProtKB-SubCell"/>
</dbReference>
<protein>
    <recommendedName>
        <fullName evidence="3">histidine kinase</fullName>
        <ecNumber evidence="3">2.7.13.3</ecNumber>
    </recommendedName>
</protein>
<feature type="transmembrane region" description="Helical" evidence="8">
    <location>
        <begin position="89"/>
        <end position="111"/>
    </location>
</feature>
<dbReference type="InterPro" id="IPR050736">
    <property type="entry name" value="Sensor_HK_Regulatory"/>
</dbReference>
<feature type="domain" description="HAMP" evidence="10">
    <location>
        <begin position="251"/>
        <end position="303"/>
    </location>
</feature>
<dbReference type="PANTHER" id="PTHR43711:SF1">
    <property type="entry name" value="HISTIDINE KINASE 1"/>
    <property type="match status" value="1"/>
</dbReference>
<dbReference type="PANTHER" id="PTHR43711">
    <property type="entry name" value="TWO-COMPONENT HISTIDINE KINASE"/>
    <property type="match status" value="1"/>
</dbReference>
<dbReference type="InterPro" id="IPR004358">
    <property type="entry name" value="Sig_transdc_His_kin-like_C"/>
</dbReference>
<evidence type="ECO:0000259" key="9">
    <source>
        <dbReference type="PROSITE" id="PS50109"/>
    </source>
</evidence>
<dbReference type="Gene3D" id="1.10.287.130">
    <property type="match status" value="1"/>
</dbReference>
<evidence type="ECO:0000256" key="7">
    <source>
        <dbReference type="ARBA" id="ARBA00023012"/>
    </source>
</evidence>
<sequence>MRRPRFWRTYCAYAKEVGKNRMSAPENQPIPSDYFKTKRVLSLRARLGLGALLLGLAALATTALIVIGMERVSARIDASLAAEKRIERYSVLSTQVSTFIVVAAEAIQSILPIEERTARLDSITRNVTLTFSHLREDLEAAVEEARALGLDEQSRRATQSIGIARMEALFLSTRDAFLSPAADRERLQGYIDIFAIGFDPLLNSVITNEVRARNDILSGIEDLRRRLTWIAFGIATATLLLMTGFYLGLVRPQFERLNLLRDAARKIGQEDFAIALPDSQTDEIGQLFNETNRMAGALAQRKAAVDEEWTRLNATIAERTEALRAANAELARTDENRRRFFADISHELRTPLTVILMEAQLGLKVPAGADPSHVASFETIQNRALRLNRRIDDLLRIARSETGQLALSAARFDLGEVMREAAEDTSAEVRSAGMTLTCAPPAPLFVIGDPNWVRQVVTGLVQNAVRHARAGGRIDLHTGQADGMGLIHVTDNGPGIAAEDQATVFERFGQGRSGAKAEGFGIGLALAKWVVEQQGGTIAVNSPLPRADALGVAPGTKVTVGLPLDAA</sequence>
<keyword evidence="8" id="KW-0472">Membrane</keyword>
<dbReference type="InterPro" id="IPR003660">
    <property type="entry name" value="HAMP_dom"/>
</dbReference>
<accession>A0A238YFC8</accession>
<dbReference type="Gene3D" id="6.10.340.10">
    <property type="match status" value="1"/>
</dbReference>
<dbReference type="SMART" id="SM00388">
    <property type="entry name" value="HisKA"/>
    <property type="match status" value="1"/>
</dbReference>
<evidence type="ECO:0000256" key="5">
    <source>
        <dbReference type="ARBA" id="ARBA00022679"/>
    </source>
</evidence>
<dbReference type="PRINTS" id="PR00344">
    <property type="entry name" value="BCTRLSENSOR"/>
</dbReference>
<dbReference type="SUPFAM" id="SSF158472">
    <property type="entry name" value="HAMP domain-like"/>
    <property type="match status" value="1"/>
</dbReference>
<dbReference type="SUPFAM" id="SSF55874">
    <property type="entry name" value="ATPase domain of HSP90 chaperone/DNA topoisomerase II/histidine kinase"/>
    <property type="match status" value="1"/>
</dbReference>
<keyword evidence="8" id="KW-1133">Transmembrane helix</keyword>
<evidence type="ECO:0000313" key="11">
    <source>
        <dbReference type="EMBL" id="SNR69069.1"/>
    </source>
</evidence>
<evidence type="ECO:0000256" key="2">
    <source>
        <dbReference type="ARBA" id="ARBA00004370"/>
    </source>
</evidence>
<dbReference type="Gene3D" id="3.30.565.10">
    <property type="entry name" value="Histidine kinase-like ATPase, C-terminal domain"/>
    <property type="match status" value="1"/>
</dbReference>
<keyword evidence="7" id="KW-0902">Two-component regulatory system</keyword>